<evidence type="ECO:0000256" key="2">
    <source>
        <dbReference type="ARBA" id="ARBA00001946"/>
    </source>
</evidence>
<protein>
    <submittedName>
        <fullName evidence="10">Endonuclease/exonuclease/phosphatase</fullName>
    </submittedName>
</protein>
<keyword evidence="11" id="KW-1185">Reference proteome</keyword>
<dbReference type="PANTHER" id="PTHR15822:SF4">
    <property type="entry name" value="TYROSYL-DNA PHOSPHODIESTERASE 2"/>
    <property type="match status" value="1"/>
</dbReference>
<keyword evidence="8" id="KW-0234">DNA repair</keyword>
<dbReference type="KEGG" id="gba:J421_0074"/>
<evidence type="ECO:0000256" key="3">
    <source>
        <dbReference type="ARBA" id="ARBA00022722"/>
    </source>
</evidence>
<gene>
    <name evidence="10" type="ORF">J421_0074</name>
</gene>
<dbReference type="Pfam" id="PF03372">
    <property type="entry name" value="Exo_endo_phos"/>
    <property type="match status" value="1"/>
</dbReference>
<dbReference type="Gene3D" id="3.60.10.10">
    <property type="entry name" value="Endonuclease/exonuclease/phosphatase"/>
    <property type="match status" value="1"/>
</dbReference>
<dbReference type="OrthoDB" id="144782at2"/>
<reference evidence="10 11" key="1">
    <citation type="journal article" date="2014" name="Genome Announc.">
        <title>Genome Sequence and Methylome of Soil Bacterium Gemmatirosa kalamazoonensis KBS708T, a Member of the Rarely Cultivated Gemmatimonadetes Phylum.</title>
        <authorList>
            <person name="Debruyn J.M."/>
            <person name="Radosevich M."/>
            <person name="Wommack K.E."/>
            <person name="Polson S.W."/>
            <person name="Hauser L.J."/>
            <person name="Fawaz M.N."/>
            <person name="Korlach J."/>
            <person name="Tsai Y.C."/>
        </authorList>
    </citation>
    <scope>NUCLEOTIDE SEQUENCE [LARGE SCALE GENOMIC DNA]</scope>
    <source>
        <strain evidence="10 11">KBS708</strain>
    </source>
</reference>
<feature type="domain" description="Endonuclease/exonuclease/phosphatase" evidence="9">
    <location>
        <begin position="6"/>
        <end position="239"/>
    </location>
</feature>
<sequence length="250" mass="28222">MTLRLLSYNIRYGGTGREDALAAVIRDAAADVVVLQEATDPRVVARLAEVTHMPYSASRPGYSTGFLSRTPLAGHAWYHPRGARHAFIELVLPGDVGRVYGLHLNAWFSKWSERRRVHEIRALLHSIREHQHGFHVIAGDFNALAPGAPLNAAKLPRWIQAMVWMSGRDIARDTIGVMLQASYVDAYRVLHPHDDGYTFPTWDPHTRFDYLFTPERYAPRLRRCDVLLDVAHGKAASDHFPLVTDLDLDV</sequence>
<dbReference type="STRING" id="861299.J421_0074"/>
<dbReference type="InParanoid" id="W0R9X9"/>
<keyword evidence="7" id="KW-0460">Magnesium</keyword>
<evidence type="ECO:0000259" key="9">
    <source>
        <dbReference type="Pfam" id="PF03372"/>
    </source>
</evidence>
<comment type="cofactor">
    <cofactor evidence="1">
        <name>Mn(2+)</name>
        <dbReference type="ChEBI" id="CHEBI:29035"/>
    </cofactor>
</comment>
<dbReference type="AlphaFoldDB" id="W0R9X9"/>
<dbReference type="GO" id="GO:0006281">
    <property type="term" value="P:DNA repair"/>
    <property type="evidence" value="ECO:0007669"/>
    <property type="project" value="UniProtKB-KW"/>
</dbReference>
<keyword evidence="3" id="KW-0540">Nuclease</keyword>
<evidence type="ECO:0000256" key="5">
    <source>
        <dbReference type="ARBA" id="ARBA00022763"/>
    </source>
</evidence>
<proteinExistence type="predicted"/>
<keyword evidence="6" id="KW-0378">Hydrolase</keyword>
<evidence type="ECO:0000256" key="1">
    <source>
        <dbReference type="ARBA" id="ARBA00001936"/>
    </source>
</evidence>
<comment type="cofactor">
    <cofactor evidence="2">
        <name>Mg(2+)</name>
        <dbReference type="ChEBI" id="CHEBI:18420"/>
    </cofactor>
</comment>
<keyword evidence="10" id="KW-0255">Endonuclease</keyword>
<dbReference type="InterPro" id="IPR036691">
    <property type="entry name" value="Endo/exonu/phosph_ase_sf"/>
</dbReference>
<dbReference type="EMBL" id="CP007128">
    <property type="protein sequence ID" value="AHG87611.1"/>
    <property type="molecule type" value="Genomic_DNA"/>
</dbReference>
<dbReference type="Proteomes" id="UP000019151">
    <property type="component" value="Chromosome"/>
</dbReference>
<evidence type="ECO:0000256" key="4">
    <source>
        <dbReference type="ARBA" id="ARBA00022723"/>
    </source>
</evidence>
<evidence type="ECO:0000313" key="10">
    <source>
        <dbReference type="EMBL" id="AHG87611.1"/>
    </source>
</evidence>
<dbReference type="InterPro" id="IPR005135">
    <property type="entry name" value="Endo/exonuclease/phosphatase"/>
</dbReference>
<organism evidence="10 11">
    <name type="scientific">Gemmatirosa kalamazoonensis</name>
    <dbReference type="NCBI Taxonomy" id="861299"/>
    <lineage>
        <taxon>Bacteria</taxon>
        <taxon>Pseudomonadati</taxon>
        <taxon>Gemmatimonadota</taxon>
        <taxon>Gemmatimonadia</taxon>
        <taxon>Gemmatimonadales</taxon>
        <taxon>Gemmatimonadaceae</taxon>
        <taxon>Gemmatirosa</taxon>
    </lineage>
</organism>
<dbReference type="PANTHER" id="PTHR15822">
    <property type="entry name" value="TRAF AND TNF RECEPTOR-ASSOCIATED PROTEIN"/>
    <property type="match status" value="1"/>
</dbReference>
<dbReference type="GO" id="GO:0004527">
    <property type="term" value="F:exonuclease activity"/>
    <property type="evidence" value="ECO:0007669"/>
    <property type="project" value="UniProtKB-KW"/>
</dbReference>
<dbReference type="SUPFAM" id="SSF56219">
    <property type="entry name" value="DNase I-like"/>
    <property type="match status" value="1"/>
</dbReference>
<accession>W0R9X9</accession>
<keyword evidence="5" id="KW-0227">DNA damage</keyword>
<dbReference type="RefSeq" id="WP_025409170.1">
    <property type="nucleotide sequence ID" value="NZ_CP007128.1"/>
</dbReference>
<dbReference type="GO" id="GO:0046872">
    <property type="term" value="F:metal ion binding"/>
    <property type="evidence" value="ECO:0007669"/>
    <property type="project" value="UniProtKB-KW"/>
</dbReference>
<dbReference type="HOGENOM" id="CLU_092367_0_0_0"/>
<keyword evidence="10" id="KW-0269">Exonuclease</keyword>
<keyword evidence="4" id="KW-0479">Metal-binding</keyword>
<dbReference type="InterPro" id="IPR051547">
    <property type="entry name" value="TDP2-like"/>
</dbReference>
<evidence type="ECO:0000313" key="11">
    <source>
        <dbReference type="Proteomes" id="UP000019151"/>
    </source>
</evidence>
<evidence type="ECO:0000256" key="7">
    <source>
        <dbReference type="ARBA" id="ARBA00022842"/>
    </source>
</evidence>
<name>W0R9X9_9BACT</name>
<dbReference type="GO" id="GO:0004519">
    <property type="term" value="F:endonuclease activity"/>
    <property type="evidence" value="ECO:0007669"/>
    <property type="project" value="UniProtKB-KW"/>
</dbReference>
<evidence type="ECO:0000256" key="6">
    <source>
        <dbReference type="ARBA" id="ARBA00022801"/>
    </source>
</evidence>
<evidence type="ECO:0000256" key="8">
    <source>
        <dbReference type="ARBA" id="ARBA00023204"/>
    </source>
</evidence>
<dbReference type="eggNOG" id="COG0708">
    <property type="taxonomic scope" value="Bacteria"/>
</dbReference>